<gene>
    <name evidence="3" type="ORF">EYE40_06005</name>
</gene>
<dbReference type="InterPro" id="IPR023393">
    <property type="entry name" value="START-like_dom_sf"/>
</dbReference>
<dbReference type="SUPFAM" id="SSF55961">
    <property type="entry name" value="Bet v1-like"/>
    <property type="match status" value="1"/>
</dbReference>
<protein>
    <submittedName>
        <fullName evidence="3">ATPase</fullName>
    </submittedName>
</protein>
<dbReference type="Gene3D" id="3.30.530.20">
    <property type="match status" value="1"/>
</dbReference>
<evidence type="ECO:0000259" key="2">
    <source>
        <dbReference type="Pfam" id="PF08327"/>
    </source>
</evidence>
<dbReference type="RefSeq" id="WP_130981098.1">
    <property type="nucleotide sequence ID" value="NZ_SISG01000001.1"/>
</dbReference>
<evidence type="ECO:0000313" key="4">
    <source>
        <dbReference type="Proteomes" id="UP000294194"/>
    </source>
</evidence>
<reference evidence="4" key="1">
    <citation type="submission" date="2019-02" db="EMBL/GenBank/DDBJ databases">
        <title>Glaciihabitans arcticus sp. nov., a psychrotolerant bacterium isolated from polar soil.</title>
        <authorList>
            <person name="Dahal R.H."/>
        </authorList>
    </citation>
    <scope>NUCLEOTIDE SEQUENCE [LARGE SCALE GENOMIC DNA]</scope>
    <source>
        <strain evidence="4">RP-3-7</strain>
    </source>
</reference>
<dbReference type="Pfam" id="PF08327">
    <property type="entry name" value="AHSA1"/>
    <property type="match status" value="1"/>
</dbReference>
<name>A0A4Q9GTN7_9MICO</name>
<feature type="domain" description="Activator of Hsp90 ATPase homologue 1/2-like C-terminal" evidence="2">
    <location>
        <begin position="20"/>
        <end position="150"/>
    </location>
</feature>
<accession>A0A4Q9GTN7</accession>
<keyword evidence="4" id="KW-1185">Reference proteome</keyword>
<sequence length="152" mass="16774">MSDRAVIKGHTIHRTIRLEAPLDRVWAALTEAELLGQWFSDSATFEGTIAVGSTGVFAWEGHGEFAVVFEELEPKSVAAWRWAGEPSLELKDDDSTTARFTLEADGDATVLTVVESGFEKIAGGTAHRRRRLEDNRSGWDIELDELADLLDS</sequence>
<evidence type="ECO:0000313" key="3">
    <source>
        <dbReference type="EMBL" id="TBN56988.1"/>
    </source>
</evidence>
<dbReference type="EMBL" id="SISG01000001">
    <property type="protein sequence ID" value="TBN56988.1"/>
    <property type="molecule type" value="Genomic_DNA"/>
</dbReference>
<proteinExistence type="inferred from homology"/>
<dbReference type="Proteomes" id="UP000294194">
    <property type="component" value="Unassembled WGS sequence"/>
</dbReference>
<comment type="similarity">
    <text evidence="1">Belongs to the AHA1 family.</text>
</comment>
<dbReference type="InterPro" id="IPR013538">
    <property type="entry name" value="ASHA1/2-like_C"/>
</dbReference>
<dbReference type="AlphaFoldDB" id="A0A4Q9GTN7"/>
<comment type="caution">
    <text evidence="3">The sequence shown here is derived from an EMBL/GenBank/DDBJ whole genome shotgun (WGS) entry which is preliminary data.</text>
</comment>
<evidence type="ECO:0000256" key="1">
    <source>
        <dbReference type="ARBA" id="ARBA00006817"/>
    </source>
</evidence>
<organism evidence="3 4">
    <name type="scientific">Glaciihabitans arcticus</name>
    <dbReference type="NCBI Taxonomy" id="2668039"/>
    <lineage>
        <taxon>Bacteria</taxon>
        <taxon>Bacillati</taxon>
        <taxon>Actinomycetota</taxon>
        <taxon>Actinomycetes</taxon>
        <taxon>Micrococcales</taxon>
        <taxon>Microbacteriaceae</taxon>
        <taxon>Glaciihabitans</taxon>
    </lineage>
</organism>